<organism evidence="3 4">
    <name type="scientific">Aquibacillus albus</name>
    <dbReference type="NCBI Taxonomy" id="1168171"/>
    <lineage>
        <taxon>Bacteria</taxon>
        <taxon>Bacillati</taxon>
        <taxon>Bacillota</taxon>
        <taxon>Bacilli</taxon>
        <taxon>Bacillales</taxon>
        <taxon>Bacillaceae</taxon>
        <taxon>Aquibacillus</taxon>
    </lineage>
</organism>
<evidence type="ECO:0000313" key="3">
    <source>
        <dbReference type="EMBL" id="MBM7570138.1"/>
    </source>
</evidence>
<protein>
    <submittedName>
        <fullName evidence="3">Uncharacterized protein</fullName>
    </submittedName>
</protein>
<accession>A0ABS2MWH3</accession>
<name>A0ABS2MWH3_9BACI</name>
<keyword evidence="4" id="KW-1185">Reference proteome</keyword>
<keyword evidence="2" id="KW-1133">Transmembrane helix</keyword>
<comment type="caution">
    <text evidence="3">The sequence shown here is derived from an EMBL/GenBank/DDBJ whole genome shotgun (WGS) entry which is preliminary data.</text>
</comment>
<evidence type="ECO:0000256" key="2">
    <source>
        <dbReference type="SAM" id="Phobius"/>
    </source>
</evidence>
<keyword evidence="2" id="KW-0472">Membrane</keyword>
<keyword evidence="2" id="KW-0812">Transmembrane</keyword>
<sequence>MISAIDFQIIRKWAPILSSRQRGPSRTRVPQPDSSTPPKIPFFTSDDTHPTFHKMVIFINVRHWVVFGLVLLTIFIPIAIFRI</sequence>
<gene>
    <name evidence="3" type="ORF">JOC48_000616</name>
</gene>
<evidence type="ECO:0000313" key="4">
    <source>
        <dbReference type="Proteomes" id="UP001296943"/>
    </source>
</evidence>
<evidence type="ECO:0000256" key="1">
    <source>
        <dbReference type="SAM" id="MobiDB-lite"/>
    </source>
</evidence>
<reference evidence="3 4" key="1">
    <citation type="submission" date="2021-01" db="EMBL/GenBank/DDBJ databases">
        <title>Genomic Encyclopedia of Type Strains, Phase IV (KMG-IV): sequencing the most valuable type-strain genomes for metagenomic binning, comparative biology and taxonomic classification.</title>
        <authorList>
            <person name="Goeker M."/>
        </authorList>
    </citation>
    <scope>NUCLEOTIDE SEQUENCE [LARGE SCALE GENOMIC DNA]</scope>
    <source>
        <strain evidence="3 4">DSM 23711</strain>
    </source>
</reference>
<proteinExistence type="predicted"/>
<feature type="transmembrane region" description="Helical" evidence="2">
    <location>
        <begin position="61"/>
        <end position="81"/>
    </location>
</feature>
<dbReference type="Proteomes" id="UP001296943">
    <property type="component" value="Unassembled WGS sequence"/>
</dbReference>
<dbReference type="EMBL" id="JAFBDR010000002">
    <property type="protein sequence ID" value="MBM7570138.1"/>
    <property type="molecule type" value="Genomic_DNA"/>
</dbReference>
<feature type="region of interest" description="Disordered" evidence="1">
    <location>
        <begin position="20"/>
        <end position="40"/>
    </location>
</feature>